<organism evidence="3 4">
    <name type="scientific">Metarhizium brunneum</name>
    <dbReference type="NCBI Taxonomy" id="500148"/>
    <lineage>
        <taxon>Eukaryota</taxon>
        <taxon>Fungi</taxon>
        <taxon>Dikarya</taxon>
        <taxon>Ascomycota</taxon>
        <taxon>Pezizomycotina</taxon>
        <taxon>Sordariomycetes</taxon>
        <taxon>Hypocreomycetidae</taxon>
        <taxon>Hypocreales</taxon>
        <taxon>Clavicipitaceae</taxon>
        <taxon>Metarhizium</taxon>
    </lineage>
</organism>
<dbReference type="KEGG" id="mbrn:26242796"/>
<dbReference type="InterPro" id="IPR047205">
    <property type="entry name" value="RMP1"/>
</dbReference>
<evidence type="ECO:0000256" key="1">
    <source>
        <dbReference type="SAM" id="MobiDB-lite"/>
    </source>
</evidence>
<dbReference type="GO" id="GO:0000172">
    <property type="term" value="C:ribonuclease MRP complex"/>
    <property type="evidence" value="ECO:0007669"/>
    <property type="project" value="InterPro"/>
</dbReference>
<dbReference type="OrthoDB" id="5414547at2759"/>
<sequence>MTYQNQPSEPQQLRKPPYSAPAYPGRPQATNHPHARTTLNTILPLLDAFNHRHHNQHRTSHWWATFGILRRSLRALAECLDQPVVDSSRNRTDQAVVRASWLNTHALPRAFLAFSQLAADNQHAPLGLFLLTVLSQVHGFLPAMLPQNAGAAKAKLPTQKSPNPPSPNHRSVIGTEHIDRGVVVSRETIVQAGDDAVDPRSKKRSRDEIKSHARGTSNKDSEKDKDKKPRKKKKKAGDELSSLFDSLS</sequence>
<dbReference type="EMBL" id="CP058934">
    <property type="protein sequence ID" value="QLI69736.1"/>
    <property type="molecule type" value="Genomic_DNA"/>
</dbReference>
<dbReference type="PANTHER" id="PTHR37792">
    <property type="entry name" value="RIBONUCLEASE MRP PROTEIN SUBUNIT RMP1"/>
    <property type="match status" value="1"/>
</dbReference>
<protein>
    <recommendedName>
        <fullName evidence="2">RNase MRP protein 1 RNA binding domain-containing protein</fullName>
    </recommendedName>
</protein>
<dbReference type="GeneID" id="26242796"/>
<evidence type="ECO:0000313" key="4">
    <source>
        <dbReference type="Proteomes" id="UP000510686"/>
    </source>
</evidence>
<dbReference type="PANTHER" id="PTHR37792:SF1">
    <property type="entry name" value="RIBONUCLEASE MRP PROTEIN SUBUNIT RMP1"/>
    <property type="match status" value="1"/>
</dbReference>
<dbReference type="GO" id="GO:0000466">
    <property type="term" value="P:maturation of 5.8S rRNA from tricistronic rRNA transcript (SSU-rRNA, 5.8S rRNA, LSU-rRNA)"/>
    <property type="evidence" value="ECO:0007669"/>
    <property type="project" value="TreeGrafter"/>
</dbReference>
<dbReference type="GO" id="GO:0000294">
    <property type="term" value="P:nuclear-transcribed mRNA catabolic process, RNase MRP-dependent"/>
    <property type="evidence" value="ECO:0007669"/>
    <property type="project" value="TreeGrafter"/>
</dbReference>
<accession>A0A7D5UXI4</accession>
<feature type="region of interest" description="Disordered" evidence="1">
    <location>
        <begin position="189"/>
        <end position="248"/>
    </location>
</feature>
<feature type="region of interest" description="Disordered" evidence="1">
    <location>
        <begin position="1"/>
        <end position="33"/>
    </location>
</feature>
<feature type="region of interest" description="Disordered" evidence="1">
    <location>
        <begin position="151"/>
        <end position="176"/>
    </location>
</feature>
<dbReference type="Pfam" id="PF20945">
    <property type="entry name" value="RMP1"/>
    <property type="match status" value="1"/>
</dbReference>
<keyword evidence="4" id="KW-1185">Reference proteome</keyword>
<dbReference type="CDD" id="cd22573">
    <property type="entry name" value="RMP1_RBD"/>
    <property type="match status" value="1"/>
</dbReference>
<proteinExistence type="predicted"/>
<evidence type="ECO:0000259" key="2">
    <source>
        <dbReference type="Pfam" id="PF20945"/>
    </source>
</evidence>
<dbReference type="InterPro" id="IPR047204">
    <property type="entry name" value="RMP1_RBD"/>
</dbReference>
<gene>
    <name evidence="3" type="ORF">G6M90_00g058070</name>
</gene>
<dbReference type="Proteomes" id="UP000510686">
    <property type="component" value="Chromosome 3"/>
</dbReference>
<name>A0A7D5UXI4_9HYPO</name>
<feature type="compositionally biased region" description="Basic and acidic residues" evidence="1">
    <location>
        <begin position="197"/>
        <end position="227"/>
    </location>
</feature>
<dbReference type="AlphaFoldDB" id="A0A7D5UXI4"/>
<feature type="compositionally biased region" description="Polar residues" evidence="1">
    <location>
        <begin position="1"/>
        <end position="11"/>
    </location>
</feature>
<reference evidence="3 4" key="1">
    <citation type="submission" date="2020-07" db="EMBL/GenBank/DDBJ databases">
        <title>Telomere length de novo assembly of all 7 chromosomes of the fungus, Metarhizium brunneum, using a novel assembly pipeline.</title>
        <authorList>
            <person name="Saud z."/>
            <person name="Kortsinoglou A."/>
            <person name="Kouvelis V.N."/>
            <person name="Butt T.M."/>
        </authorList>
    </citation>
    <scope>NUCLEOTIDE SEQUENCE [LARGE SCALE GENOMIC DNA]</scope>
    <source>
        <strain evidence="3 4">4556</strain>
    </source>
</reference>
<evidence type="ECO:0000313" key="3">
    <source>
        <dbReference type="EMBL" id="QLI69736.1"/>
    </source>
</evidence>
<feature type="domain" description="RNase MRP protein 1 RNA binding" evidence="2">
    <location>
        <begin position="45"/>
        <end position="136"/>
    </location>
</feature>
<dbReference type="GO" id="GO:0042134">
    <property type="term" value="F:rRNA primary transcript binding"/>
    <property type="evidence" value="ECO:0007669"/>
    <property type="project" value="InterPro"/>
</dbReference>
<dbReference type="RefSeq" id="XP_065986855.1">
    <property type="nucleotide sequence ID" value="XM_066130658.1"/>
</dbReference>